<protein>
    <submittedName>
        <fullName evidence="2">Uncharacterized protein</fullName>
    </submittedName>
</protein>
<sequence>MSHAAPENDQQSSTPTLPRGLRLGIYAIATPVGAAAGVVAAAGPIVGPVVALVGGVVAAACTAAIGTTALGNLSR</sequence>
<proteinExistence type="predicted"/>
<dbReference type="Proteomes" id="UP001174210">
    <property type="component" value="Unassembled WGS sequence"/>
</dbReference>
<evidence type="ECO:0000256" key="1">
    <source>
        <dbReference type="SAM" id="Phobius"/>
    </source>
</evidence>
<evidence type="ECO:0000313" key="2">
    <source>
        <dbReference type="EMBL" id="MDN4598837.1"/>
    </source>
</evidence>
<evidence type="ECO:0000313" key="3">
    <source>
        <dbReference type="Proteomes" id="UP001174210"/>
    </source>
</evidence>
<keyword evidence="1" id="KW-1133">Transmembrane helix</keyword>
<reference evidence="2" key="1">
    <citation type="submission" date="2023-03" db="EMBL/GenBank/DDBJ databases">
        <title>MT1 and MT2 Draft Genomes of Novel Species.</title>
        <authorList>
            <person name="Venkateswaran K."/>
        </authorList>
    </citation>
    <scope>NUCLEOTIDE SEQUENCE</scope>
    <source>
        <strain evidence="2">F6_8S_P_1A</strain>
    </source>
</reference>
<dbReference type="EMBL" id="JAROCB010000005">
    <property type="protein sequence ID" value="MDN4598837.1"/>
    <property type="molecule type" value="Genomic_DNA"/>
</dbReference>
<comment type="caution">
    <text evidence="2">The sequence shown here is derived from an EMBL/GenBank/DDBJ whole genome shotgun (WGS) entry which is preliminary data.</text>
</comment>
<feature type="transmembrane region" description="Helical" evidence="1">
    <location>
        <begin position="23"/>
        <end position="43"/>
    </location>
</feature>
<keyword evidence="3" id="KW-1185">Reference proteome</keyword>
<name>A0ABT8J1K1_9MICO</name>
<gene>
    <name evidence="2" type="ORF">P5G59_16910</name>
</gene>
<organism evidence="2 3">
    <name type="scientific">Leifsonia virtsii</name>
    <dbReference type="NCBI Taxonomy" id="3035915"/>
    <lineage>
        <taxon>Bacteria</taxon>
        <taxon>Bacillati</taxon>
        <taxon>Actinomycetota</taxon>
        <taxon>Actinomycetes</taxon>
        <taxon>Micrococcales</taxon>
        <taxon>Microbacteriaceae</taxon>
        <taxon>Leifsonia</taxon>
    </lineage>
</organism>
<keyword evidence="1" id="KW-0472">Membrane</keyword>
<feature type="transmembrane region" description="Helical" evidence="1">
    <location>
        <begin position="49"/>
        <end position="73"/>
    </location>
</feature>
<dbReference type="RefSeq" id="WP_301220187.1">
    <property type="nucleotide sequence ID" value="NZ_JAROCB010000005.1"/>
</dbReference>
<accession>A0ABT8J1K1</accession>
<keyword evidence="1" id="KW-0812">Transmembrane</keyword>